<feature type="domain" description="Glycosyltransferase 2-like" evidence="1">
    <location>
        <begin position="3"/>
        <end position="122"/>
    </location>
</feature>
<dbReference type="SUPFAM" id="SSF53448">
    <property type="entry name" value="Nucleotide-diphospho-sugar transferases"/>
    <property type="match status" value="1"/>
</dbReference>
<dbReference type="PANTHER" id="PTHR43685:SF2">
    <property type="entry name" value="GLYCOSYLTRANSFERASE 2-LIKE DOMAIN-CONTAINING PROTEIN"/>
    <property type="match status" value="1"/>
</dbReference>
<sequence>MFSVVITTKDRHSYLERAVNSVCKNTVKPTEVIIVNDGGSKLDALNFDLNGVTVSIFDNLISKGANYSRNLGVEKSNCDIIFFLDDDDAVMPDSFEKRLEKFSSSNVGLVFTGVQLVESTDLCNVKRIVSDCISSPTCEQLLKNGNIIGSTSRVAVRRSAFYSAGKFDETLSCMQDYDLWLRMSKISRAEYDGHSTVLYTIHNDKNQVSSNYFKYLTVGQQLRVKYASEIEFFDLEKCFLSSVYLRVSLAASGNKEIDKIKFAAMSFFLRPNIRALALMLIPSSIIKLAVSYV</sequence>
<dbReference type="Pfam" id="PF00535">
    <property type="entry name" value="Glycos_transf_2"/>
    <property type="match status" value="1"/>
</dbReference>
<dbReference type="PANTHER" id="PTHR43685">
    <property type="entry name" value="GLYCOSYLTRANSFERASE"/>
    <property type="match status" value="1"/>
</dbReference>
<dbReference type="InterPro" id="IPR001173">
    <property type="entry name" value="Glyco_trans_2-like"/>
</dbReference>
<proteinExistence type="predicted"/>
<dbReference type="Gene3D" id="3.90.550.10">
    <property type="entry name" value="Spore Coat Polysaccharide Biosynthesis Protein SpsA, Chain A"/>
    <property type="match status" value="1"/>
</dbReference>
<evidence type="ECO:0000313" key="3">
    <source>
        <dbReference type="Proteomes" id="UP000017766"/>
    </source>
</evidence>
<evidence type="ECO:0000259" key="1">
    <source>
        <dbReference type="Pfam" id="PF00535"/>
    </source>
</evidence>
<dbReference type="InterPro" id="IPR029044">
    <property type="entry name" value="Nucleotide-diphossugar_trans"/>
</dbReference>
<accession>A0A7U9IT71</accession>
<name>A0A7U9IT71_ECOLX</name>
<gene>
    <name evidence="2" type="ORF">G711_05119</name>
</gene>
<comment type="caution">
    <text evidence="2">The sequence shown here is derived from an EMBL/GenBank/DDBJ whole genome shotgun (WGS) entry which is preliminary data.</text>
</comment>
<dbReference type="Proteomes" id="UP000017766">
    <property type="component" value="Unassembled WGS sequence"/>
</dbReference>
<reference evidence="2 3" key="1">
    <citation type="submission" date="2013-08" db="EMBL/GenBank/DDBJ databases">
        <title>The Genome Sequence of Escherichia coli HVH 36 (4-5675286).</title>
        <authorList>
            <consortium name="The Broad Institute Genome Sequencing Platform"/>
            <consortium name="The Broad Institute Genome Sequencing Center for Infectious Disease"/>
            <person name="Feldgarden M."/>
            <person name="Frimodt-Moller N."/>
            <person name="Leihof R.F."/>
            <person name="Rasmussen L."/>
            <person name="Young S.K."/>
            <person name="Zeng Q."/>
            <person name="Gargeya S."/>
            <person name="Fitzgerald M."/>
            <person name="Abouelleil A."/>
            <person name="Alvarado L."/>
            <person name="Berlin A.M."/>
            <person name="Chapman S.B."/>
            <person name="Gainer-Dewar J."/>
            <person name="Goldberg J."/>
            <person name="Gnerre S."/>
            <person name="Griggs A."/>
            <person name="Gujja S."/>
            <person name="Hansen M."/>
            <person name="Howarth C."/>
            <person name="Imamovic A."/>
            <person name="Ireland A."/>
            <person name="Larimer J."/>
            <person name="McCowan C."/>
            <person name="Murphy C."/>
            <person name="Pearson M."/>
            <person name="Poon T."/>
            <person name="Priest M."/>
            <person name="Roberts A."/>
            <person name="Saif S."/>
            <person name="Shea T."/>
            <person name="Sykes S."/>
            <person name="Wortman J."/>
            <person name="Nusbaum C."/>
            <person name="Birren B."/>
        </authorList>
    </citation>
    <scope>NUCLEOTIDE SEQUENCE [LARGE SCALE GENOMIC DNA]</scope>
    <source>
        <strain evidence="3">HVH 36 (4-5675286)</strain>
    </source>
</reference>
<dbReference type="InterPro" id="IPR050834">
    <property type="entry name" value="Glycosyltransf_2"/>
</dbReference>
<evidence type="ECO:0000313" key="2">
    <source>
        <dbReference type="EMBL" id="ESP05770.1"/>
    </source>
</evidence>
<protein>
    <recommendedName>
        <fullName evidence="1">Glycosyltransferase 2-like domain-containing protein</fullName>
    </recommendedName>
</protein>
<organism evidence="2 3">
    <name type="scientific">Escherichia coli HVH 36</name>
    <name type="common">4-5675286</name>
    <dbReference type="NCBI Taxonomy" id="1280986"/>
    <lineage>
        <taxon>Bacteria</taxon>
        <taxon>Pseudomonadati</taxon>
        <taxon>Pseudomonadota</taxon>
        <taxon>Gammaproteobacteria</taxon>
        <taxon>Enterobacterales</taxon>
        <taxon>Enterobacteriaceae</taxon>
        <taxon>Escherichia</taxon>
    </lineage>
</organism>
<dbReference type="RefSeq" id="WP_023356342.1">
    <property type="nucleotide sequence ID" value="NZ_KI538665.1"/>
</dbReference>
<dbReference type="AlphaFoldDB" id="A0A7U9IT71"/>
<dbReference type="EMBL" id="AYLQ01000059">
    <property type="protein sequence ID" value="ESP05770.1"/>
    <property type="molecule type" value="Genomic_DNA"/>
</dbReference>